<proteinExistence type="predicted"/>
<keyword evidence="2" id="KW-1185">Reference proteome</keyword>
<gene>
    <name evidence="1" type="ORF">N3K66_000935</name>
</gene>
<dbReference type="EMBL" id="CM047940">
    <property type="protein sequence ID" value="KAI9904406.1"/>
    <property type="molecule type" value="Genomic_DNA"/>
</dbReference>
<comment type="caution">
    <text evidence="1">The sequence shown here is derived from an EMBL/GenBank/DDBJ whole genome shotgun (WGS) entry which is preliminary data.</text>
</comment>
<accession>A0ACC0VD66</accession>
<evidence type="ECO:0000313" key="2">
    <source>
        <dbReference type="Proteomes" id="UP001163324"/>
    </source>
</evidence>
<protein>
    <submittedName>
        <fullName evidence="1">Uncharacterized protein</fullName>
    </submittedName>
</protein>
<reference evidence="1" key="1">
    <citation type="submission" date="2022-10" db="EMBL/GenBank/DDBJ databases">
        <title>Complete Genome of Trichothecium roseum strain YXFP-22015, a Plant Pathogen Isolated from Citrus.</title>
        <authorList>
            <person name="Wang Y."/>
            <person name="Zhu L."/>
        </authorList>
    </citation>
    <scope>NUCLEOTIDE SEQUENCE</scope>
    <source>
        <strain evidence="1">YXFP-22015</strain>
    </source>
</reference>
<name>A0ACC0VD66_9HYPO</name>
<sequence>MATTRFQNNDMRRQVGSPRPKTRENKETLCRNVLIYGHCRYEDQGCTFNHEQNKNNSSQLDASKKSLNVESPSFTPASVPSGSKKATFSSQAANAPAFTPRGMGPATPDAGQELDAGNFNPAAIREFTPSFGLSSANGSAQDGAVNFDPFSMNAVGQSLPSAQYNPYADDHGGLGAGAAFFNPQGAFQTPLQPLYHLYYPHGPRPSDLMAYQRMPHEFFMPDKLREDYQRKMEAAGQILPNSALPQLDNHHSLVPLDTTHRKNASMFGYPSWVYKATSTKTGHIYALRRLEGFRLTNEHAIRSVREWRRIVHAHIVKIHDAFTTRAFGDSSLVFVQDYHALSKTLAELHIAPPNASQANRFHGKTAISEATLWTYITQIASAIMEIHAHGLSARCLDPTKIILTKNNHIRLSACSVLDVVHYEVRRPIADLQQDDLTQFGRTILGLITGTLPAQMTNLKASVEQMNRTSSVELRDTVLWLLAPQQPNTSKAIDEFVRGISHQVMLSMQQKALENDELEHITMRELANGRAARLMMKLATINERPEGPNGETGWADNGEKYLLKLFRDFVFHQVDQNGNPVLNMGHMLECMAKLDAATDERICLTSRDEQTCFLVTYKEMRKLLATAFNDLAKASKNGARGL</sequence>
<organism evidence="1 2">
    <name type="scientific">Trichothecium roseum</name>
    <dbReference type="NCBI Taxonomy" id="47278"/>
    <lineage>
        <taxon>Eukaryota</taxon>
        <taxon>Fungi</taxon>
        <taxon>Dikarya</taxon>
        <taxon>Ascomycota</taxon>
        <taxon>Pezizomycotina</taxon>
        <taxon>Sordariomycetes</taxon>
        <taxon>Hypocreomycetidae</taxon>
        <taxon>Hypocreales</taxon>
        <taxon>Hypocreales incertae sedis</taxon>
        <taxon>Trichothecium</taxon>
    </lineage>
</organism>
<dbReference type="Proteomes" id="UP001163324">
    <property type="component" value="Chromosome 1"/>
</dbReference>
<evidence type="ECO:0000313" key="1">
    <source>
        <dbReference type="EMBL" id="KAI9904406.1"/>
    </source>
</evidence>